<dbReference type="GO" id="GO:0070967">
    <property type="term" value="F:coenzyme F420 binding"/>
    <property type="evidence" value="ECO:0007669"/>
    <property type="project" value="TreeGrafter"/>
</dbReference>
<protein>
    <submittedName>
        <fullName evidence="3">Nitroreductase family deazaflavin-dependent oxidoreductase</fullName>
    </submittedName>
</protein>
<dbReference type="InterPro" id="IPR004378">
    <property type="entry name" value="F420H2_quin_Rdtase"/>
</dbReference>
<keyword evidence="4" id="KW-1185">Reference proteome</keyword>
<dbReference type="GO" id="GO:0005886">
    <property type="term" value="C:plasma membrane"/>
    <property type="evidence" value="ECO:0007669"/>
    <property type="project" value="TreeGrafter"/>
</dbReference>
<evidence type="ECO:0000256" key="1">
    <source>
        <dbReference type="ARBA" id="ARBA00008710"/>
    </source>
</evidence>
<organism evidence="3 4">
    <name type="scientific">Nocardioides turkmenicus</name>
    <dbReference type="NCBI Taxonomy" id="2711220"/>
    <lineage>
        <taxon>Bacteria</taxon>
        <taxon>Bacillati</taxon>
        <taxon>Actinomycetota</taxon>
        <taxon>Actinomycetes</taxon>
        <taxon>Propionibacteriales</taxon>
        <taxon>Nocardioidaceae</taxon>
        <taxon>Nocardioides</taxon>
    </lineage>
</organism>
<comment type="caution">
    <text evidence="3">The sequence shown here is derived from an EMBL/GenBank/DDBJ whole genome shotgun (WGS) entry which is preliminary data.</text>
</comment>
<dbReference type="RefSeq" id="WP_165109372.1">
    <property type="nucleotide sequence ID" value="NZ_JAALAA010000002.1"/>
</dbReference>
<dbReference type="PANTHER" id="PTHR39428:SF3">
    <property type="entry name" value="DEAZAFLAVIN-DEPENDENT NITROREDUCTASE"/>
    <property type="match status" value="1"/>
</dbReference>
<accession>A0A6M1QYR4</accession>
<reference evidence="3 4" key="1">
    <citation type="submission" date="2020-02" db="EMBL/GenBank/DDBJ databases">
        <title>Whole-genome analyses of novel actinobacteria.</title>
        <authorList>
            <person name="Sahin N."/>
        </authorList>
    </citation>
    <scope>NUCLEOTIDE SEQUENCE [LARGE SCALE GENOMIC DNA]</scope>
    <source>
        <strain evidence="3 4">KC13</strain>
    </source>
</reference>
<gene>
    <name evidence="3" type="ORF">G5C66_02400</name>
</gene>
<dbReference type="InterPro" id="IPR012349">
    <property type="entry name" value="Split_barrel_FMN-bd"/>
</dbReference>
<dbReference type="Pfam" id="PF04075">
    <property type="entry name" value="F420H2_quin_red"/>
    <property type="match status" value="1"/>
</dbReference>
<dbReference type="NCBIfam" id="TIGR00026">
    <property type="entry name" value="hi_GC_TIGR00026"/>
    <property type="match status" value="1"/>
</dbReference>
<comment type="catalytic activity">
    <reaction evidence="2">
        <text>oxidized coenzyme F420-(gamma-L-Glu)(n) + a quinol + H(+) = reduced coenzyme F420-(gamma-L-Glu)(n) + a quinone</text>
        <dbReference type="Rhea" id="RHEA:39663"/>
        <dbReference type="Rhea" id="RHEA-COMP:12939"/>
        <dbReference type="Rhea" id="RHEA-COMP:14378"/>
        <dbReference type="ChEBI" id="CHEBI:15378"/>
        <dbReference type="ChEBI" id="CHEBI:24646"/>
        <dbReference type="ChEBI" id="CHEBI:132124"/>
        <dbReference type="ChEBI" id="CHEBI:133980"/>
        <dbReference type="ChEBI" id="CHEBI:139511"/>
    </reaction>
</comment>
<evidence type="ECO:0000313" key="4">
    <source>
        <dbReference type="Proteomes" id="UP000483261"/>
    </source>
</evidence>
<name>A0A6M1QYR4_9ACTN</name>
<sequence>MTELQGEYIPSTADWVREQVAAFEASNGAEANVLERDGKPIILITNRGAKTGAIRKTPLMRIERDGRYLAVASWGGSDKNPAWVANFRKHPEMVLQDGGTKKAYVARELSGAERDEWWDYAVKTWPTYGEYQPNTSRIFPLFLLEPVAE</sequence>
<comment type="similarity">
    <text evidence="1">Belongs to the F420H(2)-dependent quinone reductase family.</text>
</comment>
<evidence type="ECO:0000256" key="2">
    <source>
        <dbReference type="ARBA" id="ARBA00049106"/>
    </source>
</evidence>
<proteinExistence type="inferred from homology"/>
<dbReference type="PANTHER" id="PTHR39428">
    <property type="entry name" value="F420H(2)-DEPENDENT QUINONE REDUCTASE RV1261C"/>
    <property type="match status" value="1"/>
</dbReference>
<dbReference type="Proteomes" id="UP000483261">
    <property type="component" value="Unassembled WGS sequence"/>
</dbReference>
<evidence type="ECO:0000313" key="3">
    <source>
        <dbReference type="EMBL" id="NGN91591.1"/>
    </source>
</evidence>
<dbReference type="GO" id="GO:0016491">
    <property type="term" value="F:oxidoreductase activity"/>
    <property type="evidence" value="ECO:0007669"/>
    <property type="project" value="InterPro"/>
</dbReference>
<dbReference type="EMBL" id="JAALAA010000002">
    <property type="protein sequence ID" value="NGN91591.1"/>
    <property type="molecule type" value="Genomic_DNA"/>
</dbReference>
<dbReference type="AlphaFoldDB" id="A0A6M1QYR4"/>
<dbReference type="Gene3D" id="2.30.110.10">
    <property type="entry name" value="Electron Transport, Fmn-binding Protein, Chain A"/>
    <property type="match status" value="1"/>
</dbReference>